<evidence type="ECO:0000256" key="1">
    <source>
        <dbReference type="ARBA" id="ARBA00022723"/>
    </source>
</evidence>
<name>V6J0V6_9BACL</name>
<dbReference type="PROSITE" id="PS00059">
    <property type="entry name" value="ADH_ZINC"/>
    <property type="match status" value="1"/>
</dbReference>
<dbReference type="SUPFAM" id="SSF51735">
    <property type="entry name" value="NAD(P)-binding Rossmann-fold domains"/>
    <property type="match status" value="1"/>
</dbReference>
<dbReference type="SUPFAM" id="SSF50129">
    <property type="entry name" value="GroES-like"/>
    <property type="match status" value="1"/>
</dbReference>
<sequence>MKALVLTKKEHLKLQELPDVPLKSHEIKVKVNYVGVCGTDKHLYQGLPGSGEANMPVVLGHEISGVVKQLGSEVNSPLKIGDRVAIDPNIPCGFCQYCQEGRPQLCEHNQAVGVTRHGGMAEFVNVPESNVFRIPDSLSLKAAAMVEPVSCAVHGLDELIVKPHYTALVIGNGFIGQIFTAILAKSGLKKVDVSGRNPKKVDLLRKIGATEVFNPEKEQHDETYDIVIECVGYTGTQEQAIASARRGGQILMFGVSGPDDLIKINSYDIFFKELTIKGAFINPHAMLDAIQLMAEKRLDVEPLITHEMRLEDIPDVLGGTIDYKITKAVIRMD</sequence>
<accession>V6J0V6</accession>
<dbReference type="InterPro" id="IPR050129">
    <property type="entry name" value="Zn_alcohol_dh"/>
</dbReference>
<dbReference type="RefSeq" id="WP_023508616.1">
    <property type="nucleotide sequence ID" value="NZ_AWTC01000001.1"/>
</dbReference>
<comment type="cofactor">
    <cofactor evidence="4">
        <name>Zn(2+)</name>
        <dbReference type="ChEBI" id="CHEBI:29105"/>
    </cofactor>
</comment>
<keyword evidence="1 4" id="KW-0479">Metal-binding</keyword>
<evidence type="ECO:0000256" key="3">
    <source>
        <dbReference type="ARBA" id="ARBA00023002"/>
    </source>
</evidence>
<dbReference type="InterPro" id="IPR013149">
    <property type="entry name" value="ADH-like_C"/>
</dbReference>
<dbReference type="GO" id="GO:0008270">
    <property type="term" value="F:zinc ion binding"/>
    <property type="evidence" value="ECO:0007669"/>
    <property type="project" value="InterPro"/>
</dbReference>
<dbReference type="Gene3D" id="3.90.180.10">
    <property type="entry name" value="Medium-chain alcohol dehydrogenases, catalytic domain"/>
    <property type="match status" value="1"/>
</dbReference>
<reference evidence="6 7" key="1">
    <citation type="journal article" date="2013" name="Genome Announc.">
        <title>Genome Sequence of Sporolactobacillus laevolacticus DSM442, an Efficient Polymer-Grade D-Lactate Producer from Agricultural Waste Cottonseed as a Nitrogen Source.</title>
        <authorList>
            <person name="Wang H."/>
            <person name="Wang L."/>
            <person name="Ju J."/>
            <person name="Yu B."/>
            <person name="Ma Y."/>
        </authorList>
    </citation>
    <scope>NUCLEOTIDE SEQUENCE [LARGE SCALE GENOMIC DNA]</scope>
    <source>
        <strain evidence="6 7">DSM 442</strain>
    </source>
</reference>
<dbReference type="OrthoDB" id="9770238at2"/>
<dbReference type="AlphaFoldDB" id="V6J0V6"/>
<protein>
    <submittedName>
        <fullName evidence="6">Alcohol dehydrogenase</fullName>
    </submittedName>
</protein>
<dbReference type="InterPro" id="IPR013154">
    <property type="entry name" value="ADH-like_N"/>
</dbReference>
<dbReference type="InterPro" id="IPR011032">
    <property type="entry name" value="GroES-like_sf"/>
</dbReference>
<dbReference type="PATRIC" id="fig|1395513.3.peg.307"/>
<dbReference type="GO" id="GO:0016491">
    <property type="term" value="F:oxidoreductase activity"/>
    <property type="evidence" value="ECO:0007669"/>
    <property type="project" value="UniProtKB-KW"/>
</dbReference>
<evidence type="ECO:0000256" key="4">
    <source>
        <dbReference type="RuleBase" id="RU361277"/>
    </source>
</evidence>
<dbReference type="PANTHER" id="PTHR43401:SF2">
    <property type="entry name" value="L-THREONINE 3-DEHYDROGENASE"/>
    <property type="match status" value="1"/>
</dbReference>
<dbReference type="STRING" id="1395513.P343_01490"/>
<organism evidence="6 7">
    <name type="scientific">Sporolactobacillus laevolacticus DSM 442</name>
    <dbReference type="NCBI Taxonomy" id="1395513"/>
    <lineage>
        <taxon>Bacteria</taxon>
        <taxon>Bacillati</taxon>
        <taxon>Bacillota</taxon>
        <taxon>Bacilli</taxon>
        <taxon>Bacillales</taxon>
        <taxon>Sporolactobacillaceae</taxon>
        <taxon>Sporolactobacillus</taxon>
    </lineage>
</organism>
<evidence type="ECO:0000313" key="6">
    <source>
        <dbReference type="EMBL" id="EST13472.1"/>
    </source>
</evidence>
<proteinExistence type="inferred from homology"/>
<dbReference type="Pfam" id="PF00107">
    <property type="entry name" value="ADH_zinc_N"/>
    <property type="match status" value="1"/>
</dbReference>
<dbReference type="EMBL" id="AWTC01000001">
    <property type="protein sequence ID" value="EST13472.1"/>
    <property type="molecule type" value="Genomic_DNA"/>
</dbReference>
<keyword evidence="7" id="KW-1185">Reference proteome</keyword>
<comment type="caution">
    <text evidence="6">The sequence shown here is derived from an EMBL/GenBank/DDBJ whole genome shotgun (WGS) entry which is preliminary data.</text>
</comment>
<dbReference type="CDD" id="cd08234">
    <property type="entry name" value="threonine_DH_like"/>
    <property type="match status" value="1"/>
</dbReference>
<keyword evidence="3" id="KW-0560">Oxidoreductase</keyword>
<dbReference type="Pfam" id="PF08240">
    <property type="entry name" value="ADH_N"/>
    <property type="match status" value="1"/>
</dbReference>
<feature type="domain" description="Enoyl reductase (ER)" evidence="5">
    <location>
        <begin position="10"/>
        <end position="317"/>
    </location>
</feature>
<keyword evidence="2 4" id="KW-0862">Zinc</keyword>
<evidence type="ECO:0000313" key="7">
    <source>
        <dbReference type="Proteomes" id="UP000018296"/>
    </source>
</evidence>
<evidence type="ECO:0000259" key="5">
    <source>
        <dbReference type="SMART" id="SM00829"/>
    </source>
</evidence>
<dbReference type="InterPro" id="IPR036291">
    <property type="entry name" value="NAD(P)-bd_dom_sf"/>
</dbReference>
<dbReference type="InterPro" id="IPR002328">
    <property type="entry name" value="ADH_Zn_CS"/>
</dbReference>
<evidence type="ECO:0000256" key="2">
    <source>
        <dbReference type="ARBA" id="ARBA00022833"/>
    </source>
</evidence>
<dbReference type="SMART" id="SM00829">
    <property type="entry name" value="PKS_ER"/>
    <property type="match status" value="1"/>
</dbReference>
<comment type="similarity">
    <text evidence="4">Belongs to the zinc-containing alcohol dehydrogenase family.</text>
</comment>
<gene>
    <name evidence="6" type="ORF">P343_01490</name>
</gene>
<dbReference type="PANTHER" id="PTHR43401">
    <property type="entry name" value="L-THREONINE 3-DEHYDROGENASE"/>
    <property type="match status" value="1"/>
</dbReference>
<dbReference type="InterPro" id="IPR020843">
    <property type="entry name" value="ER"/>
</dbReference>
<dbReference type="Proteomes" id="UP000018296">
    <property type="component" value="Unassembled WGS sequence"/>
</dbReference>
<dbReference type="eggNOG" id="COG1063">
    <property type="taxonomic scope" value="Bacteria"/>
</dbReference>
<dbReference type="Gene3D" id="3.40.50.720">
    <property type="entry name" value="NAD(P)-binding Rossmann-like Domain"/>
    <property type="match status" value="1"/>
</dbReference>